<dbReference type="GO" id="GO:0005737">
    <property type="term" value="C:cytoplasm"/>
    <property type="evidence" value="ECO:0007669"/>
    <property type="project" value="TreeGrafter"/>
</dbReference>
<dbReference type="PANTHER" id="PTHR48104:SF30">
    <property type="entry name" value="METACASPASE-1"/>
    <property type="match status" value="1"/>
</dbReference>
<dbReference type="Gene3D" id="3.40.50.1460">
    <property type="match status" value="1"/>
</dbReference>
<comment type="caution">
    <text evidence="3">The sequence shown here is derived from an EMBL/GenBank/DDBJ whole genome shotgun (WGS) entry which is preliminary data.</text>
</comment>
<dbReference type="InterPro" id="IPR050452">
    <property type="entry name" value="Metacaspase"/>
</dbReference>
<proteinExistence type="inferred from homology"/>
<evidence type="ECO:0000313" key="3">
    <source>
        <dbReference type="EMBL" id="KAK4210286.1"/>
    </source>
</evidence>
<organism evidence="3 4">
    <name type="scientific">Rhypophila decipiens</name>
    <dbReference type="NCBI Taxonomy" id="261697"/>
    <lineage>
        <taxon>Eukaryota</taxon>
        <taxon>Fungi</taxon>
        <taxon>Dikarya</taxon>
        <taxon>Ascomycota</taxon>
        <taxon>Pezizomycotina</taxon>
        <taxon>Sordariomycetes</taxon>
        <taxon>Sordariomycetidae</taxon>
        <taxon>Sordariales</taxon>
        <taxon>Naviculisporaceae</taxon>
        <taxon>Rhypophila</taxon>
    </lineage>
</organism>
<dbReference type="EMBL" id="MU858179">
    <property type="protein sequence ID" value="KAK4210286.1"/>
    <property type="molecule type" value="Genomic_DNA"/>
</dbReference>
<sequence length="655" mass="72771">MDPQDTIGFKRFAILVGINAYSEKPLKACVRDVKRIRAYLDELSPHVDTTMMVAGGSDVDVEPSDPTGYSVNWPTVKNVLAALDRVNSMSKAGDFVYVHFSGHGTRKAPEDEFSNQSTGDLALVLCDDEKRSAVKYLNGWQLAQSLKGMVDKKVVVTLVLDCCFSATVYRKDDPEVRFLQYDPNIGLDDSTEYQGHAGSEDDTSRHASMLPNWIMNPDGYAILSACGPHEEAREPRFDGENCGALSYFLLKALSSGNVAATHRDIYAYIRAHFKKSNIPQSPVLYGNRLQAFFAPPMSDNISEIVPVVEKRGDLQLQAGIAHGVVKGDQFLLSPLGSIDLGSESQPGSTIAHVTNTEAFVSSLELLGPAPISVKTGWVARHLTRHSLRKFPVYLDKKIPEQEEWGELLRKRSLATATDHPFSFNIVLNGDSDCEILDEQGRPIPNTPTIALNDRKAINHVCDTVGHLARFKAIETLSNHTMPSSLRNPFRQSFKLHLSHISAGREATVDPGQLTEVQDGEWIRLVLLNIGQECLYTYVYNMSSDWQVENILRAGYETIPPSDPDAKFGGKFEKRVKFTVPLEEKEKGYMQCHDVLKVFITSRPTSFDLLELPKLGETPKRVSTSFDEGRGNGNYGSDGWEAFEFPVRIYIPALLP</sequence>
<dbReference type="Proteomes" id="UP001301769">
    <property type="component" value="Unassembled WGS sequence"/>
</dbReference>
<evidence type="ECO:0000256" key="1">
    <source>
        <dbReference type="ARBA" id="ARBA00009005"/>
    </source>
</evidence>
<feature type="domain" description="Peptidase C14 caspase" evidence="2">
    <location>
        <begin position="10"/>
        <end position="290"/>
    </location>
</feature>
<reference evidence="3" key="2">
    <citation type="submission" date="2023-05" db="EMBL/GenBank/DDBJ databases">
        <authorList>
            <consortium name="Lawrence Berkeley National Laboratory"/>
            <person name="Steindorff A."/>
            <person name="Hensen N."/>
            <person name="Bonometti L."/>
            <person name="Westerberg I."/>
            <person name="Brannstrom I.O."/>
            <person name="Guillou S."/>
            <person name="Cros-Aarteil S."/>
            <person name="Calhoun S."/>
            <person name="Haridas S."/>
            <person name="Kuo A."/>
            <person name="Mondo S."/>
            <person name="Pangilinan J."/>
            <person name="Riley R."/>
            <person name="Labutti K."/>
            <person name="Andreopoulos B."/>
            <person name="Lipzen A."/>
            <person name="Chen C."/>
            <person name="Yanf M."/>
            <person name="Daum C."/>
            <person name="Ng V."/>
            <person name="Clum A."/>
            <person name="Ohm R."/>
            <person name="Martin F."/>
            <person name="Silar P."/>
            <person name="Natvig D."/>
            <person name="Lalanne C."/>
            <person name="Gautier V."/>
            <person name="Ament-Velasquez S.L."/>
            <person name="Kruys A."/>
            <person name="Hutchinson M.I."/>
            <person name="Powell A.J."/>
            <person name="Barry K."/>
            <person name="Miller A.N."/>
            <person name="Grigoriev I.V."/>
            <person name="Debuchy R."/>
            <person name="Gladieux P."/>
            <person name="Thoren M.H."/>
            <person name="Johannesson H."/>
        </authorList>
    </citation>
    <scope>NUCLEOTIDE SEQUENCE</scope>
    <source>
        <strain evidence="3">PSN293</strain>
    </source>
</reference>
<keyword evidence="4" id="KW-1185">Reference proteome</keyword>
<name>A0AAN6Y2S5_9PEZI</name>
<evidence type="ECO:0000259" key="2">
    <source>
        <dbReference type="Pfam" id="PF00656"/>
    </source>
</evidence>
<dbReference type="PANTHER" id="PTHR48104">
    <property type="entry name" value="METACASPASE-4"/>
    <property type="match status" value="1"/>
</dbReference>
<evidence type="ECO:0000313" key="4">
    <source>
        <dbReference type="Proteomes" id="UP001301769"/>
    </source>
</evidence>
<dbReference type="InterPro" id="IPR011600">
    <property type="entry name" value="Pept_C14_caspase"/>
</dbReference>
<dbReference type="AlphaFoldDB" id="A0AAN6Y2S5"/>
<dbReference type="GO" id="GO:0006508">
    <property type="term" value="P:proteolysis"/>
    <property type="evidence" value="ECO:0007669"/>
    <property type="project" value="InterPro"/>
</dbReference>
<reference evidence="3" key="1">
    <citation type="journal article" date="2023" name="Mol. Phylogenet. Evol.">
        <title>Genome-scale phylogeny and comparative genomics of the fungal order Sordariales.</title>
        <authorList>
            <person name="Hensen N."/>
            <person name="Bonometti L."/>
            <person name="Westerberg I."/>
            <person name="Brannstrom I.O."/>
            <person name="Guillou S."/>
            <person name="Cros-Aarteil S."/>
            <person name="Calhoun S."/>
            <person name="Haridas S."/>
            <person name="Kuo A."/>
            <person name="Mondo S."/>
            <person name="Pangilinan J."/>
            <person name="Riley R."/>
            <person name="LaButti K."/>
            <person name="Andreopoulos B."/>
            <person name="Lipzen A."/>
            <person name="Chen C."/>
            <person name="Yan M."/>
            <person name="Daum C."/>
            <person name="Ng V."/>
            <person name="Clum A."/>
            <person name="Steindorff A."/>
            <person name="Ohm R.A."/>
            <person name="Martin F."/>
            <person name="Silar P."/>
            <person name="Natvig D.O."/>
            <person name="Lalanne C."/>
            <person name="Gautier V."/>
            <person name="Ament-Velasquez S.L."/>
            <person name="Kruys A."/>
            <person name="Hutchinson M.I."/>
            <person name="Powell A.J."/>
            <person name="Barry K."/>
            <person name="Miller A.N."/>
            <person name="Grigoriev I.V."/>
            <person name="Debuchy R."/>
            <person name="Gladieux P."/>
            <person name="Hiltunen Thoren M."/>
            <person name="Johannesson H."/>
        </authorList>
    </citation>
    <scope>NUCLEOTIDE SEQUENCE</scope>
    <source>
        <strain evidence="3">PSN293</strain>
    </source>
</reference>
<accession>A0AAN6Y2S5</accession>
<protein>
    <submittedName>
        <fullName evidence="3">Caspase domain-containing protein</fullName>
    </submittedName>
</protein>
<comment type="similarity">
    <text evidence="1">Belongs to the peptidase C14B family.</text>
</comment>
<dbReference type="GO" id="GO:0004197">
    <property type="term" value="F:cysteine-type endopeptidase activity"/>
    <property type="evidence" value="ECO:0007669"/>
    <property type="project" value="InterPro"/>
</dbReference>
<gene>
    <name evidence="3" type="ORF">QBC37DRAFT_448559</name>
</gene>
<dbReference type="Pfam" id="PF00656">
    <property type="entry name" value="Peptidase_C14"/>
    <property type="match status" value="1"/>
</dbReference>